<dbReference type="PANTHER" id="PTHR38834">
    <property type="entry name" value="PERIPLASMIC SUBSTRATE BINDING PROTEIN FAMILY 3"/>
    <property type="match status" value="1"/>
</dbReference>
<dbReference type="SUPFAM" id="SSF53850">
    <property type="entry name" value="Periplasmic binding protein-like II"/>
    <property type="match status" value="1"/>
</dbReference>
<dbReference type="RefSeq" id="WP_188689407.1">
    <property type="nucleotide sequence ID" value="NZ_BMLS01000001.1"/>
</dbReference>
<proteinExistence type="predicted"/>
<name>A0A918DGS6_9ALTE</name>
<accession>A0A918DGS6</accession>
<sequence>MLKQGWIFVTTLLLSQWGWAHEDPLVILTHPEPPFVYTNDKGELDGYAVQLVQGIQQQTSSHAPILLHPWARVYLRASTEANLMVFSMVRNAEREARFHWITPITRNPHALFAKNGVIKRLDKLSDLAVLPAVGVQRGDFREQLLIEAGLENIVSYTTWEQAVGALLKDRVNALFFSGAGISYFCMQLKEDCSDIVNVYQHQVETTYLAMSMDSPISQVREWQEAAARYKESPAFKYLAEQWLTRYRKDFGFTLQLQDNTLYFAQFREASQWR</sequence>
<dbReference type="PANTHER" id="PTHR38834:SF3">
    <property type="entry name" value="SOLUTE-BINDING PROTEIN FAMILY 3_N-TERMINAL DOMAIN-CONTAINING PROTEIN"/>
    <property type="match status" value="1"/>
</dbReference>
<keyword evidence="3" id="KW-1185">Reference proteome</keyword>
<evidence type="ECO:0000313" key="3">
    <source>
        <dbReference type="Proteomes" id="UP000606935"/>
    </source>
</evidence>
<dbReference type="Proteomes" id="UP000606935">
    <property type="component" value="Unassembled WGS sequence"/>
</dbReference>
<dbReference type="EMBL" id="BMLS01000001">
    <property type="protein sequence ID" value="GGO64312.1"/>
    <property type="molecule type" value="Genomic_DNA"/>
</dbReference>
<dbReference type="Pfam" id="PF00497">
    <property type="entry name" value="SBP_bac_3"/>
    <property type="match status" value="1"/>
</dbReference>
<organism evidence="2 3">
    <name type="scientific">Bowmanella pacifica</name>
    <dbReference type="NCBI Taxonomy" id="502051"/>
    <lineage>
        <taxon>Bacteria</taxon>
        <taxon>Pseudomonadati</taxon>
        <taxon>Pseudomonadota</taxon>
        <taxon>Gammaproteobacteria</taxon>
        <taxon>Alteromonadales</taxon>
        <taxon>Alteromonadaceae</taxon>
        <taxon>Bowmanella</taxon>
    </lineage>
</organism>
<dbReference type="Gene3D" id="3.40.190.10">
    <property type="entry name" value="Periplasmic binding protein-like II"/>
    <property type="match status" value="2"/>
</dbReference>
<evidence type="ECO:0000259" key="1">
    <source>
        <dbReference type="Pfam" id="PF00497"/>
    </source>
</evidence>
<gene>
    <name evidence="2" type="ORF">GCM10010982_03410</name>
</gene>
<dbReference type="AlphaFoldDB" id="A0A918DGS6"/>
<reference evidence="2" key="2">
    <citation type="submission" date="2020-09" db="EMBL/GenBank/DDBJ databases">
        <authorList>
            <person name="Sun Q."/>
            <person name="Zhou Y."/>
        </authorList>
    </citation>
    <scope>NUCLEOTIDE SEQUENCE</scope>
    <source>
        <strain evidence="2">CGMCC 1.7086</strain>
    </source>
</reference>
<evidence type="ECO:0000313" key="2">
    <source>
        <dbReference type="EMBL" id="GGO64312.1"/>
    </source>
</evidence>
<dbReference type="InterPro" id="IPR001638">
    <property type="entry name" value="Solute-binding_3/MltF_N"/>
</dbReference>
<comment type="caution">
    <text evidence="2">The sequence shown here is derived from an EMBL/GenBank/DDBJ whole genome shotgun (WGS) entry which is preliminary data.</text>
</comment>
<reference evidence="2" key="1">
    <citation type="journal article" date="2014" name="Int. J. Syst. Evol. Microbiol.">
        <title>Complete genome sequence of Corynebacterium casei LMG S-19264T (=DSM 44701T), isolated from a smear-ripened cheese.</title>
        <authorList>
            <consortium name="US DOE Joint Genome Institute (JGI-PGF)"/>
            <person name="Walter F."/>
            <person name="Albersmeier A."/>
            <person name="Kalinowski J."/>
            <person name="Ruckert C."/>
        </authorList>
    </citation>
    <scope>NUCLEOTIDE SEQUENCE</scope>
    <source>
        <strain evidence="2">CGMCC 1.7086</strain>
    </source>
</reference>
<protein>
    <recommendedName>
        <fullName evidence="1">Solute-binding protein family 3/N-terminal domain-containing protein</fullName>
    </recommendedName>
</protein>
<feature type="domain" description="Solute-binding protein family 3/N-terminal" evidence="1">
    <location>
        <begin position="26"/>
        <end position="242"/>
    </location>
</feature>